<dbReference type="EMBL" id="ML996688">
    <property type="protein sequence ID" value="KAF2404572.1"/>
    <property type="molecule type" value="Genomic_DNA"/>
</dbReference>
<dbReference type="Proteomes" id="UP000799640">
    <property type="component" value="Unassembled WGS sequence"/>
</dbReference>
<dbReference type="AlphaFoldDB" id="A0A6G1I8H9"/>
<keyword evidence="2" id="KW-1185">Reference proteome</keyword>
<organism evidence="1 2">
    <name type="scientific">Trichodelitschia bisporula</name>
    <dbReference type="NCBI Taxonomy" id="703511"/>
    <lineage>
        <taxon>Eukaryota</taxon>
        <taxon>Fungi</taxon>
        <taxon>Dikarya</taxon>
        <taxon>Ascomycota</taxon>
        <taxon>Pezizomycotina</taxon>
        <taxon>Dothideomycetes</taxon>
        <taxon>Dothideomycetes incertae sedis</taxon>
        <taxon>Phaeotrichales</taxon>
        <taxon>Phaeotrichaceae</taxon>
        <taxon>Trichodelitschia</taxon>
    </lineage>
</organism>
<name>A0A6G1I8H9_9PEZI</name>
<dbReference type="OrthoDB" id="4932428at2759"/>
<protein>
    <submittedName>
        <fullName evidence="1">Uncharacterized protein</fullName>
    </submittedName>
</protein>
<reference evidence="1" key="1">
    <citation type="journal article" date="2020" name="Stud. Mycol.">
        <title>101 Dothideomycetes genomes: a test case for predicting lifestyles and emergence of pathogens.</title>
        <authorList>
            <person name="Haridas S."/>
            <person name="Albert R."/>
            <person name="Binder M."/>
            <person name="Bloem J."/>
            <person name="Labutti K."/>
            <person name="Salamov A."/>
            <person name="Andreopoulos B."/>
            <person name="Baker S."/>
            <person name="Barry K."/>
            <person name="Bills G."/>
            <person name="Bluhm B."/>
            <person name="Cannon C."/>
            <person name="Castanera R."/>
            <person name="Culley D."/>
            <person name="Daum C."/>
            <person name="Ezra D."/>
            <person name="Gonzalez J."/>
            <person name="Henrissat B."/>
            <person name="Kuo A."/>
            <person name="Liang C."/>
            <person name="Lipzen A."/>
            <person name="Lutzoni F."/>
            <person name="Magnuson J."/>
            <person name="Mondo S."/>
            <person name="Nolan M."/>
            <person name="Ohm R."/>
            <person name="Pangilinan J."/>
            <person name="Park H.-J."/>
            <person name="Ramirez L."/>
            <person name="Alfaro M."/>
            <person name="Sun H."/>
            <person name="Tritt A."/>
            <person name="Yoshinaga Y."/>
            <person name="Zwiers L.-H."/>
            <person name="Turgeon B."/>
            <person name="Goodwin S."/>
            <person name="Spatafora J."/>
            <person name="Crous P."/>
            <person name="Grigoriev I."/>
        </authorList>
    </citation>
    <scope>NUCLEOTIDE SEQUENCE</scope>
    <source>
        <strain evidence="1">CBS 262.69</strain>
    </source>
</reference>
<accession>A0A6G1I8H9</accession>
<evidence type="ECO:0000313" key="1">
    <source>
        <dbReference type="EMBL" id="KAF2404572.1"/>
    </source>
</evidence>
<proteinExistence type="predicted"/>
<sequence length="168" mass="19434">MTDPGTISETHKAQWIHALRTHRINTITDLRRVEKIFASIGTSDVTEPMTTAWSYYVNSHTLLTELRSLTRNYPFSSECVEEAKRRVYSDPSSNRSWNLCWLVLNKIRSDQLIPYYAHYQASAPAMWGHRVATPDEVSKLTAAFVAEWNWAVDQMLRHWERPPIGRGA</sequence>
<gene>
    <name evidence="1" type="ORF">EJ06DRAFT_210216</name>
</gene>
<evidence type="ECO:0000313" key="2">
    <source>
        <dbReference type="Proteomes" id="UP000799640"/>
    </source>
</evidence>